<feature type="transmembrane region" description="Helical" evidence="7">
    <location>
        <begin position="12"/>
        <end position="31"/>
    </location>
</feature>
<keyword evidence="2 7" id="KW-0813">Transport</keyword>
<keyword evidence="5 7" id="KW-1133">Transmembrane helix</keyword>
<evidence type="ECO:0000313" key="9">
    <source>
        <dbReference type="EMBL" id="MBB6091389.1"/>
    </source>
</evidence>
<feature type="transmembrane region" description="Helical" evidence="7">
    <location>
        <begin position="114"/>
        <end position="136"/>
    </location>
</feature>
<evidence type="ECO:0000256" key="4">
    <source>
        <dbReference type="ARBA" id="ARBA00022692"/>
    </source>
</evidence>
<gene>
    <name evidence="9" type="ORF">HNQ60_000235</name>
</gene>
<evidence type="ECO:0000259" key="8">
    <source>
        <dbReference type="PROSITE" id="PS50928"/>
    </source>
</evidence>
<evidence type="ECO:0000256" key="1">
    <source>
        <dbReference type="ARBA" id="ARBA00004651"/>
    </source>
</evidence>
<keyword evidence="3" id="KW-1003">Cell membrane</keyword>
<sequence>MPRLINLHPPRGSAAFLAVLPFLVLIAAYLFGSNTRLEANPDDKLLPSVATLVDTVHAYAFEEDRRSGEVLLWVDTWASLKRIVVALGISAAIGLGLGLTIGAIPYIRALAAPFVAAVSMIPPLAILPVLFIVLGLGEVAKIALIVIGVTPVIARDVALRAGELPTEQLIKAQTLGASSWLLSTRIILPQLWPRLIDAVRLQLGCAWLFLIAAEAIASTEGLGYRIFLVRRYLAMDVILPYVFWITLLAFLMDWMLRIARRRLFPWAESQR</sequence>
<comment type="caution">
    <text evidence="9">The sequence shown here is derived from an EMBL/GenBank/DDBJ whole genome shotgun (WGS) entry which is preliminary data.</text>
</comment>
<dbReference type="InterPro" id="IPR035906">
    <property type="entry name" value="MetI-like_sf"/>
</dbReference>
<feature type="transmembrane region" description="Helical" evidence="7">
    <location>
        <begin position="198"/>
        <end position="217"/>
    </location>
</feature>
<dbReference type="PROSITE" id="PS50928">
    <property type="entry name" value="ABC_TM1"/>
    <property type="match status" value="1"/>
</dbReference>
<evidence type="ECO:0000256" key="7">
    <source>
        <dbReference type="RuleBase" id="RU363032"/>
    </source>
</evidence>
<evidence type="ECO:0000256" key="3">
    <source>
        <dbReference type="ARBA" id="ARBA00022475"/>
    </source>
</evidence>
<keyword evidence="6 7" id="KW-0472">Membrane</keyword>
<dbReference type="Gene3D" id="1.10.3720.10">
    <property type="entry name" value="MetI-like"/>
    <property type="match status" value="1"/>
</dbReference>
<dbReference type="GO" id="GO:0055085">
    <property type="term" value="P:transmembrane transport"/>
    <property type="evidence" value="ECO:0007669"/>
    <property type="project" value="InterPro"/>
</dbReference>
<reference evidence="9 10" key="1">
    <citation type="submission" date="2020-08" db="EMBL/GenBank/DDBJ databases">
        <title>Genomic Encyclopedia of Type Strains, Phase IV (KMG-IV): sequencing the most valuable type-strain genomes for metagenomic binning, comparative biology and taxonomic classification.</title>
        <authorList>
            <person name="Goeker M."/>
        </authorList>
    </citation>
    <scope>NUCLEOTIDE SEQUENCE [LARGE SCALE GENOMIC DNA]</scope>
    <source>
        <strain evidence="9 10">DSM 26723</strain>
    </source>
</reference>
<organism evidence="9 10">
    <name type="scientific">Povalibacter uvarum</name>
    <dbReference type="NCBI Taxonomy" id="732238"/>
    <lineage>
        <taxon>Bacteria</taxon>
        <taxon>Pseudomonadati</taxon>
        <taxon>Pseudomonadota</taxon>
        <taxon>Gammaproteobacteria</taxon>
        <taxon>Steroidobacterales</taxon>
        <taxon>Steroidobacteraceae</taxon>
        <taxon>Povalibacter</taxon>
    </lineage>
</organism>
<dbReference type="AlphaFoldDB" id="A0A841HG15"/>
<protein>
    <submittedName>
        <fullName evidence="9">NitT/TauT family transport system permease protein</fullName>
    </submittedName>
</protein>
<dbReference type="Proteomes" id="UP000588068">
    <property type="component" value="Unassembled WGS sequence"/>
</dbReference>
<dbReference type="CDD" id="cd06261">
    <property type="entry name" value="TM_PBP2"/>
    <property type="match status" value="1"/>
</dbReference>
<keyword evidence="4 7" id="KW-0812">Transmembrane</keyword>
<evidence type="ECO:0000256" key="6">
    <source>
        <dbReference type="ARBA" id="ARBA00023136"/>
    </source>
</evidence>
<feature type="transmembrane region" description="Helical" evidence="7">
    <location>
        <begin position="83"/>
        <end position="107"/>
    </location>
</feature>
<evidence type="ECO:0000313" key="10">
    <source>
        <dbReference type="Proteomes" id="UP000588068"/>
    </source>
</evidence>
<comment type="subcellular location">
    <subcellularLocation>
        <location evidence="1 7">Cell membrane</location>
        <topology evidence="1 7">Multi-pass membrane protein</topology>
    </subcellularLocation>
</comment>
<name>A0A841HG15_9GAMM</name>
<dbReference type="PANTHER" id="PTHR30151:SF0">
    <property type="entry name" value="ABC TRANSPORTER PERMEASE PROTEIN MJ0413-RELATED"/>
    <property type="match status" value="1"/>
</dbReference>
<feature type="transmembrane region" description="Helical" evidence="7">
    <location>
        <begin position="237"/>
        <end position="256"/>
    </location>
</feature>
<evidence type="ECO:0000256" key="5">
    <source>
        <dbReference type="ARBA" id="ARBA00022989"/>
    </source>
</evidence>
<feature type="domain" description="ABC transmembrane type-1" evidence="8">
    <location>
        <begin position="76"/>
        <end position="256"/>
    </location>
</feature>
<dbReference type="GO" id="GO:0005886">
    <property type="term" value="C:plasma membrane"/>
    <property type="evidence" value="ECO:0007669"/>
    <property type="project" value="UniProtKB-SubCell"/>
</dbReference>
<dbReference type="PANTHER" id="PTHR30151">
    <property type="entry name" value="ALKANE SULFONATE ABC TRANSPORTER-RELATED, MEMBRANE SUBUNIT"/>
    <property type="match status" value="1"/>
</dbReference>
<accession>A0A841HG15</accession>
<dbReference type="Pfam" id="PF00528">
    <property type="entry name" value="BPD_transp_1"/>
    <property type="match status" value="1"/>
</dbReference>
<proteinExistence type="inferred from homology"/>
<dbReference type="InterPro" id="IPR000515">
    <property type="entry name" value="MetI-like"/>
</dbReference>
<dbReference type="RefSeq" id="WP_184329191.1">
    <property type="nucleotide sequence ID" value="NZ_JACHHZ010000001.1"/>
</dbReference>
<comment type="similarity">
    <text evidence="7">Belongs to the binding-protein-dependent transport system permease family.</text>
</comment>
<keyword evidence="10" id="KW-1185">Reference proteome</keyword>
<evidence type="ECO:0000256" key="2">
    <source>
        <dbReference type="ARBA" id="ARBA00022448"/>
    </source>
</evidence>
<dbReference type="EMBL" id="JACHHZ010000001">
    <property type="protein sequence ID" value="MBB6091389.1"/>
    <property type="molecule type" value="Genomic_DNA"/>
</dbReference>
<dbReference type="SUPFAM" id="SSF161098">
    <property type="entry name" value="MetI-like"/>
    <property type="match status" value="1"/>
</dbReference>